<dbReference type="Proteomes" id="UP000034050">
    <property type="component" value="Unassembled WGS sequence"/>
</dbReference>
<evidence type="ECO:0000313" key="2">
    <source>
        <dbReference type="EMBL" id="KKS85002.1"/>
    </source>
</evidence>
<dbReference type="InterPro" id="IPR013321">
    <property type="entry name" value="Arc_rbn_hlx_hlx"/>
</dbReference>
<dbReference type="GO" id="GO:0006355">
    <property type="term" value="P:regulation of DNA-templated transcription"/>
    <property type="evidence" value="ECO:0007669"/>
    <property type="project" value="InterPro"/>
</dbReference>
<reference evidence="2 3" key="1">
    <citation type="journal article" date="2015" name="Nature">
        <title>rRNA introns, odd ribosomes, and small enigmatic genomes across a large radiation of phyla.</title>
        <authorList>
            <person name="Brown C.T."/>
            <person name="Hug L.A."/>
            <person name="Thomas B.C."/>
            <person name="Sharon I."/>
            <person name="Castelle C.J."/>
            <person name="Singh A."/>
            <person name="Wilkins M.J."/>
            <person name="Williams K.H."/>
            <person name="Banfield J.F."/>
        </authorList>
    </citation>
    <scope>NUCLEOTIDE SEQUENCE [LARGE SCALE GENOMIC DNA]</scope>
</reference>
<dbReference type="AlphaFoldDB" id="A0A0G1CHL1"/>
<accession>A0A0G1CHL1</accession>
<name>A0A0G1CHL1_9BACT</name>
<comment type="caution">
    <text evidence="2">The sequence shown here is derived from an EMBL/GenBank/DDBJ whole genome shotgun (WGS) entry which is preliminary data.</text>
</comment>
<sequence length="81" mass="9228">MDTQAFNIVLPKQLVKKTDQIAKKGFSSRSAVIRTALQQYIQDIESWNKIFAAGKKAGRKMGIRSEEDVNRIVYDFRHGGK</sequence>
<dbReference type="Gene3D" id="1.10.1220.10">
    <property type="entry name" value="Met repressor-like"/>
    <property type="match status" value="1"/>
</dbReference>
<dbReference type="CDD" id="cd22231">
    <property type="entry name" value="RHH_NikR_HicB-like"/>
    <property type="match status" value="1"/>
</dbReference>
<dbReference type="InterPro" id="IPR002145">
    <property type="entry name" value="CopG"/>
</dbReference>
<protein>
    <recommendedName>
        <fullName evidence="1">Ribbon-helix-helix protein CopG domain-containing protein</fullName>
    </recommendedName>
</protein>
<evidence type="ECO:0000259" key="1">
    <source>
        <dbReference type="Pfam" id="PF01402"/>
    </source>
</evidence>
<gene>
    <name evidence="2" type="ORF">UV61_C0022G0007</name>
</gene>
<dbReference type="STRING" id="1618446.UV61_C0022G0007"/>
<organism evidence="2 3">
    <name type="scientific">Candidatus Gottesmanbacteria bacterium GW2011_GWB1_43_11</name>
    <dbReference type="NCBI Taxonomy" id="1618446"/>
    <lineage>
        <taxon>Bacteria</taxon>
        <taxon>Candidatus Gottesmaniibacteriota</taxon>
    </lineage>
</organism>
<dbReference type="InterPro" id="IPR010985">
    <property type="entry name" value="Ribbon_hlx_hlx"/>
</dbReference>
<dbReference type="EMBL" id="LCFD01000022">
    <property type="protein sequence ID" value="KKS85002.1"/>
    <property type="molecule type" value="Genomic_DNA"/>
</dbReference>
<evidence type="ECO:0000313" key="3">
    <source>
        <dbReference type="Proteomes" id="UP000034050"/>
    </source>
</evidence>
<dbReference type="SUPFAM" id="SSF47598">
    <property type="entry name" value="Ribbon-helix-helix"/>
    <property type="match status" value="1"/>
</dbReference>
<dbReference type="Pfam" id="PF01402">
    <property type="entry name" value="RHH_1"/>
    <property type="match status" value="1"/>
</dbReference>
<feature type="domain" description="Ribbon-helix-helix protein CopG" evidence="1">
    <location>
        <begin position="6"/>
        <end position="41"/>
    </location>
</feature>
<proteinExistence type="predicted"/>